<organism evidence="2 3">
    <name type="scientific">Paraburkholderia dipogonis</name>
    <dbReference type="NCBI Taxonomy" id="1211383"/>
    <lineage>
        <taxon>Bacteria</taxon>
        <taxon>Pseudomonadati</taxon>
        <taxon>Pseudomonadota</taxon>
        <taxon>Betaproteobacteria</taxon>
        <taxon>Burkholderiales</taxon>
        <taxon>Burkholderiaceae</taxon>
        <taxon>Paraburkholderia</taxon>
    </lineage>
</organism>
<gene>
    <name evidence="2" type="ORF">E2553_01920</name>
</gene>
<dbReference type="Proteomes" id="UP000297385">
    <property type="component" value="Unassembled WGS sequence"/>
</dbReference>
<evidence type="ECO:0000313" key="2">
    <source>
        <dbReference type="EMBL" id="TFE43896.1"/>
    </source>
</evidence>
<sequence>MDNDLEARIRTRAYQLWQNDPSPDNNAEKHWEEARRQIEAEGDDSPDSPDPSVDQSAERERGGRSAPEEQLQDVAGDNANAANREKR</sequence>
<dbReference type="RefSeq" id="WP_134455793.1">
    <property type="nucleotide sequence ID" value="NZ_JBHMFL010000084.1"/>
</dbReference>
<name>A0A4Y8N244_9BURK</name>
<proteinExistence type="predicted"/>
<dbReference type="EMBL" id="SNVI01000001">
    <property type="protein sequence ID" value="TFE43896.1"/>
    <property type="molecule type" value="Genomic_DNA"/>
</dbReference>
<evidence type="ECO:0000313" key="3">
    <source>
        <dbReference type="Proteomes" id="UP000297385"/>
    </source>
</evidence>
<dbReference type="GeneID" id="97307550"/>
<protein>
    <submittedName>
        <fullName evidence="2">DUF2934 domain-containing protein</fullName>
    </submittedName>
</protein>
<evidence type="ECO:0000256" key="1">
    <source>
        <dbReference type="SAM" id="MobiDB-lite"/>
    </source>
</evidence>
<feature type="compositionally biased region" description="Basic and acidic residues" evidence="1">
    <location>
        <begin position="26"/>
        <end position="39"/>
    </location>
</feature>
<accession>A0A4Y8N244</accession>
<dbReference type="InterPro" id="IPR021327">
    <property type="entry name" value="DUF2934"/>
</dbReference>
<feature type="compositionally biased region" description="Basic and acidic residues" evidence="1">
    <location>
        <begin position="56"/>
        <end position="67"/>
    </location>
</feature>
<feature type="compositionally biased region" description="Polar residues" evidence="1">
    <location>
        <begin position="16"/>
        <end position="25"/>
    </location>
</feature>
<feature type="region of interest" description="Disordered" evidence="1">
    <location>
        <begin position="14"/>
        <end position="87"/>
    </location>
</feature>
<dbReference type="Pfam" id="PF11154">
    <property type="entry name" value="DUF2934"/>
    <property type="match status" value="1"/>
</dbReference>
<reference evidence="2 3" key="1">
    <citation type="submission" date="2019-03" db="EMBL/GenBank/DDBJ databases">
        <title>Complete Genome Sequence of Paraburkholderia dipogonis ICMP 19430T, a Nitrogen-fixing Symbiont of the South African Invasive Legume Dipogon lignosus in New Zealand.</title>
        <authorList>
            <person name="De Meyer S.E."/>
        </authorList>
    </citation>
    <scope>NUCLEOTIDE SEQUENCE [LARGE SCALE GENOMIC DNA]</scope>
    <source>
        <strain evidence="2 3">ICMP 19430</strain>
    </source>
</reference>
<comment type="caution">
    <text evidence="2">The sequence shown here is derived from an EMBL/GenBank/DDBJ whole genome shotgun (WGS) entry which is preliminary data.</text>
</comment>
<dbReference type="AlphaFoldDB" id="A0A4Y8N244"/>